<evidence type="ECO:0000313" key="3">
    <source>
        <dbReference type="EMBL" id="EDY17944.1"/>
    </source>
</evidence>
<dbReference type="InterPro" id="IPR055149">
    <property type="entry name" value="Agl_cat_D2"/>
</dbReference>
<dbReference type="Pfam" id="PF22815">
    <property type="entry name" value="CatAgl_D1"/>
    <property type="match status" value="1"/>
</dbReference>
<comment type="caution">
    <text evidence="3">The sequence shown here is derived from an EMBL/GenBank/DDBJ whole genome shotgun (WGS) entry which is preliminary data.</text>
</comment>
<dbReference type="eggNOG" id="COG5434">
    <property type="taxonomic scope" value="Bacteria"/>
</dbReference>
<dbReference type="InterPro" id="IPR006626">
    <property type="entry name" value="PbH1"/>
</dbReference>
<dbReference type="AlphaFoldDB" id="B4D6Z3"/>
<dbReference type="InParanoid" id="B4D6Z3"/>
<evidence type="ECO:0000259" key="2">
    <source>
        <dbReference type="Pfam" id="PF22816"/>
    </source>
</evidence>
<keyword evidence="4" id="KW-1185">Reference proteome</keyword>
<name>B4D6Z3_9BACT</name>
<dbReference type="Proteomes" id="UP000005824">
    <property type="component" value="Unassembled WGS sequence"/>
</dbReference>
<proteinExistence type="predicted"/>
<dbReference type="InterPro" id="IPR033801">
    <property type="entry name" value="CBM6-CBM35-CBM36-like_1"/>
</dbReference>
<reference evidence="3 4" key="1">
    <citation type="journal article" date="2011" name="J. Bacteriol.">
        <title>Genome sequence of Chthoniobacter flavus Ellin428, an aerobic heterotrophic soil bacterium.</title>
        <authorList>
            <person name="Kant R."/>
            <person name="van Passel M.W."/>
            <person name="Palva A."/>
            <person name="Lucas S."/>
            <person name="Lapidus A."/>
            <person name="Glavina Del Rio T."/>
            <person name="Dalin E."/>
            <person name="Tice H."/>
            <person name="Bruce D."/>
            <person name="Goodwin L."/>
            <person name="Pitluck S."/>
            <person name="Larimer F.W."/>
            <person name="Land M.L."/>
            <person name="Hauser L."/>
            <person name="Sangwan P."/>
            <person name="de Vos W.M."/>
            <person name="Janssen P.H."/>
            <person name="Smidt H."/>
        </authorList>
    </citation>
    <scope>NUCLEOTIDE SEQUENCE [LARGE SCALE GENOMIC DNA]</scope>
    <source>
        <strain evidence="3 4">Ellin428</strain>
    </source>
</reference>
<evidence type="ECO:0000259" key="1">
    <source>
        <dbReference type="Pfam" id="PF22815"/>
    </source>
</evidence>
<dbReference type="InterPro" id="IPR011050">
    <property type="entry name" value="Pectin_lyase_fold/virulence"/>
</dbReference>
<accession>B4D6Z3</accession>
<protein>
    <submittedName>
        <fullName evidence="3">Parallel beta-helix repeat protein</fullName>
    </submittedName>
</protein>
<feature type="domain" description="CBM6/CBM35/CBM36-like 1" evidence="1">
    <location>
        <begin position="404"/>
        <end position="581"/>
    </location>
</feature>
<organism evidence="3 4">
    <name type="scientific">Chthoniobacter flavus Ellin428</name>
    <dbReference type="NCBI Taxonomy" id="497964"/>
    <lineage>
        <taxon>Bacteria</taxon>
        <taxon>Pseudomonadati</taxon>
        <taxon>Verrucomicrobiota</taxon>
        <taxon>Spartobacteria</taxon>
        <taxon>Chthoniobacterales</taxon>
        <taxon>Chthoniobacteraceae</taxon>
        <taxon>Chthoniobacter</taxon>
    </lineage>
</organism>
<feature type="domain" description="Alpha-1,3-glucanase catalytic" evidence="2">
    <location>
        <begin position="618"/>
        <end position="858"/>
    </location>
</feature>
<dbReference type="SUPFAM" id="SSF51126">
    <property type="entry name" value="Pectin lyase-like"/>
    <property type="match status" value="2"/>
</dbReference>
<dbReference type="STRING" id="497964.CfE428DRAFT_4683"/>
<dbReference type="SMART" id="SM00710">
    <property type="entry name" value="PbH1"/>
    <property type="match status" value="7"/>
</dbReference>
<dbReference type="InterPro" id="IPR012334">
    <property type="entry name" value="Pectin_lyas_fold"/>
</dbReference>
<dbReference type="EMBL" id="ABVL01000016">
    <property type="protein sequence ID" value="EDY17944.1"/>
    <property type="molecule type" value="Genomic_DNA"/>
</dbReference>
<dbReference type="Gene3D" id="2.160.20.10">
    <property type="entry name" value="Single-stranded right-handed beta-helix, Pectin lyase-like"/>
    <property type="match status" value="1"/>
</dbReference>
<evidence type="ECO:0000313" key="4">
    <source>
        <dbReference type="Proteomes" id="UP000005824"/>
    </source>
</evidence>
<gene>
    <name evidence="3" type="ORF">CfE428DRAFT_4683</name>
</gene>
<dbReference type="Pfam" id="PF22816">
    <property type="entry name" value="CatAgl_D2"/>
    <property type="match status" value="1"/>
</dbReference>
<dbReference type="Gene3D" id="2.60.120.260">
    <property type="entry name" value="Galactose-binding domain-like"/>
    <property type="match status" value="1"/>
</dbReference>
<sequence>MGRFRQLKLLNFQQRIEKFNGGNVMVLHERWKGAWEMPPVQWVFVYIRILELLFRAGLIHLTVSEALSTGAETLIVCPPSLPIPESLKQNKITDDAGAKYDTRPGLSHSCSHACQRHLDFSLGKKSTNGQMTGTAVRGESPHTPKPRLARLPTLLRPQMKHHPSSLLFGCLLALCSFSLAQAQQQQSVSADGFNYTGWSTGTAPMNAVWSANTGNVPSIVTNNPSLSPSYISLANGVIDANLSRTMTTDWTASINVLNTAYSRGQWVGVFNAAGTQGYGFVWGDNQATQFGSQGTVWITKYNVASPSSLTFNMSSGVTALTPIVASGHNAGNTTSAAISAPFALFQLSWSAQTHTLTLFVDGVQKATYTDTTSPYTTFSRIFLSGNTSGLFDSLSVTTPGGASVPFTTYEAEAATLGGGATVTALTSANLVATGTADVPMIEASGRAYATLAAQGQSLTFQVTNAANSIVIRHNVPYTAAYNTRTGAGATLHLWVNNETTPRQVTQIVYTTSGTNGGAASQVLSALSLSSYHNEAAKAYWEETRARISGATLNPGDTLRLEVDAGDTGTPYNIDSIDLENVPAALVQPANTYSVLSYGAVGNGIADDTAAIQSCINAAQTAGKGVWIPTGIYCQSAVLSVNAVKIYGAGMWYTNLINTYDPNLSSWGGYMGFTLSGSGAEVHDLALDSAALTTRSSGQPAFDNAAGATNWKIQNIWVTHSNVGCWMDNTSNGLITGCRVRFTYADGIHLDGNTSLVTISNCHVRGTGDDALAILAGYGTNFAGPSHDNTAIYNTAQANWGASNFDLAGGYNNVISYNYFADSDVCGALAINIPGAYHMYNTTGATITGNTIVRGGGDLGGQRRGAIWIYPDWGYPNTSPAITNVTFDGNYILNSLWRGIHLYNGDTQGSSLTFSNNTVDGVMNPTGDGIDVDSIFVGTGTFLNNNVTAPGAAYHNYAPSTFTGSGSGNVPAFSFP</sequence>